<gene>
    <name evidence="2" type="ORF">LCGC14_1873130</name>
</gene>
<dbReference type="AlphaFoldDB" id="A0A0F9IIE8"/>
<dbReference type="EMBL" id="LAZR01019143">
    <property type="protein sequence ID" value="KKL93595.1"/>
    <property type="molecule type" value="Genomic_DNA"/>
</dbReference>
<reference evidence="2" key="1">
    <citation type="journal article" date="2015" name="Nature">
        <title>Complex archaea that bridge the gap between prokaryotes and eukaryotes.</title>
        <authorList>
            <person name="Spang A."/>
            <person name="Saw J.H."/>
            <person name="Jorgensen S.L."/>
            <person name="Zaremba-Niedzwiedzka K."/>
            <person name="Martijn J."/>
            <person name="Lind A.E."/>
            <person name="van Eijk R."/>
            <person name="Schleper C."/>
            <person name="Guy L."/>
            <person name="Ettema T.J."/>
        </authorList>
    </citation>
    <scope>NUCLEOTIDE SEQUENCE</scope>
</reference>
<evidence type="ECO:0000256" key="1">
    <source>
        <dbReference type="SAM" id="MobiDB-lite"/>
    </source>
</evidence>
<name>A0A0F9IIE8_9ZZZZ</name>
<organism evidence="2">
    <name type="scientific">marine sediment metagenome</name>
    <dbReference type="NCBI Taxonomy" id="412755"/>
    <lineage>
        <taxon>unclassified sequences</taxon>
        <taxon>metagenomes</taxon>
        <taxon>ecological metagenomes</taxon>
    </lineage>
</organism>
<feature type="compositionally biased region" description="Basic and acidic residues" evidence="1">
    <location>
        <begin position="14"/>
        <end position="26"/>
    </location>
</feature>
<accession>A0A0F9IIE8</accession>
<evidence type="ECO:0000313" key="2">
    <source>
        <dbReference type="EMBL" id="KKL93595.1"/>
    </source>
</evidence>
<proteinExistence type="predicted"/>
<evidence type="ECO:0008006" key="3">
    <source>
        <dbReference type="Google" id="ProtNLM"/>
    </source>
</evidence>
<sequence length="725" mass="81611">MTDLQTMSQTKTLDVPKHPPDQPEDQRAIHIPTFLSRILPYYGQPQWLQAQHWRQFVKNQNVAIVARDTLIANMLNMEYDIVSRNPDDAGLTKIKNAVDYYKEVFENFDGDFDIHLDLILQDMLTLPFGGASEEGRWDDDPEGPIIWSEHIDAATLFPTGNPTHPVAQRVPDVPGVQVVFPEHAINRMYMTPRPDIRLKGWGMAPPQKIYLAIDMLFKGDIYYWKLLLDTPEAGLLDLMNMKETHAVPWIEAFREMFQGIDGFKLPVLYGHDKAAQWIPFNRPPLEMMYDTVYRRYAQLVCAGYGIRLSDIGLEEEGTKALSGVVRGERQTKRTGRAVLKSKTTNYFQRKLPEELKFRWKEKDEEGAVAKGRGMVSVGQGIKIAIDSGLLSKEEGRAELVASGLLDIEVDPKEMPEPPPVPAALPFGQQPPQLGANGGPVPATQGGRGTTAPPVTTMSEKSEGQDPKTNPPIKDQRSVIDRMNDIIRPSLEGIRHRAEDPRLRRLIKAATREMFGEFELIAKRLDDDQIKEIWLPEMQAATFDQASEIESPLIRRDIEAAKAVLETHLENDLWWSMASTLDKQAILELFVEAYEHGLEEAAIEIIRSLYEEGLRASPFIASEISFDLVNPGTLEILERAAAELVTRVDQGTKYFLKRMVVAGVRQGLSSPKIAAAIRDGAAAENILRREDYLDDVIGIIKNGLIDMTEYRANSIVNTEIARAENQ</sequence>
<protein>
    <recommendedName>
        <fullName evidence="3">Portal protein</fullName>
    </recommendedName>
</protein>
<feature type="compositionally biased region" description="Polar residues" evidence="1">
    <location>
        <begin position="1"/>
        <end position="12"/>
    </location>
</feature>
<feature type="region of interest" description="Disordered" evidence="1">
    <location>
        <begin position="410"/>
        <end position="474"/>
    </location>
</feature>
<feature type="region of interest" description="Disordered" evidence="1">
    <location>
        <begin position="1"/>
        <end position="26"/>
    </location>
</feature>
<feature type="non-terminal residue" evidence="2">
    <location>
        <position position="725"/>
    </location>
</feature>
<comment type="caution">
    <text evidence="2">The sequence shown here is derived from an EMBL/GenBank/DDBJ whole genome shotgun (WGS) entry which is preliminary data.</text>
</comment>